<reference evidence="1 2" key="1">
    <citation type="submission" date="2021-01" db="EMBL/GenBank/DDBJ databases">
        <title>Genomic Encyclopedia of Type Strains, Phase IV (KMG-IV): sequencing the most valuable type-strain genomes for metagenomic binning, comparative biology and taxonomic classification.</title>
        <authorList>
            <person name="Goeker M."/>
        </authorList>
    </citation>
    <scope>NUCLEOTIDE SEQUENCE [LARGE SCALE GENOMIC DNA]</scope>
    <source>
        <strain evidence="1 2">DSM 25890</strain>
    </source>
</reference>
<evidence type="ECO:0000313" key="1">
    <source>
        <dbReference type="EMBL" id="MBM7614472.1"/>
    </source>
</evidence>
<keyword evidence="2" id="KW-1185">Reference proteome</keyword>
<dbReference type="Proteomes" id="UP001314796">
    <property type="component" value="Unassembled WGS sequence"/>
</dbReference>
<dbReference type="RefSeq" id="WP_204400735.1">
    <property type="nucleotide sequence ID" value="NZ_JAFBEE010000004.1"/>
</dbReference>
<protein>
    <submittedName>
        <fullName evidence="1">Uncharacterized protein</fullName>
    </submittedName>
</protein>
<gene>
    <name evidence="1" type="ORF">JOC73_000983</name>
</gene>
<sequence>MDPISINWMRIPKKNRERVLKNSFCTNCRCFTRIVNYSIEDDYFGLIIQGKCNVCGDEIARVLEK</sequence>
<dbReference type="EMBL" id="JAFBEE010000004">
    <property type="protein sequence ID" value="MBM7614472.1"/>
    <property type="molecule type" value="Genomic_DNA"/>
</dbReference>
<accession>A0ABS2NNJ0</accession>
<proteinExistence type="predicted"/>
<evidence type="ECO:0000313" key="2">
    <source>
        <dbReference type="Proteomes" id="UP001314796"/>
    </source>
</evidence>
<comment type="caution">
    <text evidence="1">The sequence shown here is derived from an EMBL/GenBank/DDBJ whole genome shotgun (WGS) entry which is preliminary data.</text>
</comment>
<name>A0ABS2NNJ0_9FIRM</name>
<organism evidence="1 2">
    <name type="scientific">Alkaliphilus hydrothermalis</name>
    <dbReference type="NCBI Taxonomy" id="1482730"/>
    <lineage>
        <taxon>Bacteria</taxon>
        <taxon>Bacillati</taxon>
        <taxon>Bacillota</taxon>
        <taxon>Clostridia</taxon>
        <taxon>Peptostreptococcales</taxon>
        <taxon>Natronincolaceae</taxon>
        <taxon>Alkaliphilus</taxon>
    </lineage>
</organism>